<keyword evidence="1" id="KW-0304">Gas vesicle</keyword>
<sequence length="272" mass="30899">MTEPSFETGRYLYCVVQLPETESVEFSTVGVDDEQAYLLTAGTIGIVVHDCDTLYDSSNIDLVRKWLLAHQNVINTAGEQFGTPVPFQFDTILRGDDERVRTWLESERNTFASHLDAMAGCWEYRIDVLRDEAIVEEELSDDEQLVEIDDRIAESTSGTSHLLEKKYEQRLKTLKQEQRTDRTAGLTEQLSTIVHDLQDLGQKQTTLNTDADIDEELIREARLAILAHEERQDEIGDLLDDVAAEPGVEIRFTGPWPPYTFTPTIENDSSEN</sequence>
<dbReference type="PANTHER" id="PTHR36852">
    <property type="entry name" value="PROTEIN GVPL 2"/>
    <property type="match status" value="1"/>
</dbReference>
<comment type="caution">
    <text evidence="4">The sequence shown here is derived from an EMBL/GenBank/DDBJ whole genome shotgun (WGS) entry which is preliminary data.</text>
</comment>
<dbReference type="Pfam" id="PF06386">
    <property type="entry name" value="GvpL_GvpF"/>
    <property type="match status" value="1"/>
</dbReference>
<dbReference type="PANTHER" id="PTHR36852:SF1">
    <property type="entry name" value="PROTEIN GVPL 2"/>
    <property type="match status" value="1"/>
</dbReference>
<dbReference type="InterPro" id="IPR054796">
    <property type="entry name" value="Gas_vesic_GvpL"/>
</dbReference>
<gene>
    <name evidence="4" type="primary">gvpL</name>
    <name evidence="4" type="ORF">ACFQL7_05895</name>
</gene>
<dbReference type="Proteomes" id="UP001596417">
    <property type="component" value="Unassembled WGS sequence"/>
</dbReference>
<reference evidence="4 5" key="1">
    <citation type="journal article" date="2019" name="Int. J. Syst. Evol. Microbiol.">
        <title>The Global Catalogue of Microorganisms (GCM) 10K type strain sequencing project: providing services to taxonomists for standard genome sequencing and annotation.</title>
        <authorList>
            <consortium name="The Broad Institute Genomics Platform"/>
            <consortium name="The Broad Institute Genome Sequencing Center for Infectious Disease"/>
            <person name="Wu L."/>
            <person name="Ma J."/>
        </authorList>
    </citation>
    <scope>NUCLEOTIDE SEQUENCE [LARGE SCALE GENOMIC DNA]</scope>
    <source>
        <strain evidence="4 5">RDMS1</strain>
    </source>
</reference>
<evidence type="ECO:0000256" key="3">
    <source>
        <dbReference type="ARBA" id="ARBA00035643"/>
    </source>
</evidence>
<dbReference type="NCBIfam" id="NF045778">
    <property type="entry name" value="gas_vesic_GvpL"/>
    <property type="match status" value="1"/>
</dbReference>
<proteinExistence type="inferred from homology"/>
<dbReference type="InterPro" id="IPR009430">
    <property type="entry name" value="GvpL/GvpF"/>
</dbReference>
<keyword evidence="5" id="KW-1185">Reference proteome</keyword>
<organism evidence="4 5">
    <name type="scientific">Halocatena marina</name>
    <dbReference type="NCBI Taxonomy" id="2934937"/>
    <lineage>
        <taxon>Archaea</taxon>
        <taxon>Methanobacteriati</taxon>
        <taxon>Methanobacteriota</taxon>
        <taxon>Stenosarchaea group</taxon>
        <taxon>Halobacteria</taxon>
        <taxon>Halobacteriales</taxon>
        <taxon>Natronomonadaceae</taxon>
        <taxon>Halocatena</taxon>
    </lineage>
</organism>
<evidence type="ECO:0000256" key="1">
    <source>
        <dbReference type="ARBA" id="ARBA00022987"/>
    </source>
</evidence>
<name>A0ABD5YN39_9EURY</name>
<comment type="similarity">
    <text evidence="3">Belongs to the gas vesicle GvpF/GvpL family.</text>
</comment>
<comment type="subcellular location">
    <subcellularLocation>
        <location evidence="2">Gas vesicle</location>
    </subcellularLocation>
</comment>
<dbReference type="RefSeq" id="WP_264554963.1">
    <property type="nucleotide sequence ID" value="NZ_CP109979.1"/>
</dbReference>
<dbReference type="EMBL" id="JBHTAX010000001">
    <property type="protein sequence ID" value="MFC7189424.1"/>
    <property type="molecule type" value="Genomic_DNA"/>
</dbReference>
<protein>
    <submittedName>
        <fullName evidence="4">Gas vesicle protein GvpL</fullName>
    </submittedName>
</protein>
<dbReference type="GeneID" id="76198995"/>
<evidence type="ECO:0000256" key="2">
    <source>
        <dbReference type="ARBA" id="ARBA00035108"/>
    </source>
</evidence>
<evidence type="ECO:0000313" key="5">
    <source>
        <dbReference type="Proteomes" id="UP001596417"/>
    </source>
</evidence>
<evidence type="ECO:0000313" key="4">
    <source>
        <dbReference type="EMBL" id="MFC7189424.1"/>
    </source>
</evidence>
<accession>A0ABD5YN39</accession>
<dbReference type="GO" id="GO:0031411">
    <property type="term" value="C:gas vesicle"/>
    <property type="evidence" value="ECO:0007669"/>
    <property type="project" value="UniProtKB-SubCell"/>
</dbReference>
<dbReference type="AlphaFoldDB" id="A0ABD5YN39"/>